<evidence type="ECO:0000313" key="1">
    <source>
        <dbReference type="EMBL" id="MBX67607.1"/>
    </source>
</evidence>
<dbReference type="EMBL" id="GGEC01087123">
    <property type="protein sequence ID" value="MBX67607.1"/>
    <property type="molecule type" value="Transcribed_RNA"/>
</dbReference>
<dbReference type="AlphaFoldDB" id="A0A2P2QL25"/>
<name>A0A2P2QL25_RHIMU</name>
<sequence length="60" mass="6411">MAVTVALSCGHLNFSKFLNMPNASSSLPSFTSVSATRPNVWASIARPSFLKSEIRISIAV</sequence>
<protein>
    <submittedName>
        <fullName evidence="1">Uncharacterized protein MANES_14G081700</fullName>
    </submittedName>
</protein>
<organism evidence="1">
    <name type="scientific">Rhizophora mucronata</name>
    <name type="common">Asiatic mangrove</name>
    <dbReference type="NCBI Taxonomy" id="61149"/>
    <lineage>
        <taxon>Eukaryota</taxon>
        <taxon>Viridiplantae</taxon>
        <taxon>Streptophyta</taxon>
        <taxon>Embryophyta</taxon>
        <taxon>Tracheophyta</taxon>
        <taxon>Spermatophyta</taxon>
        <taxon>Magnoliopsida</taxon>
        <taxon>eudicotyledons</taxon>
        <taxon>Gunneridae</taxon>
        <taxon>Pentapetalae</taxon>
        <taxon>rosids</taxon>
        <taxon>fabids</taxon>
        <taxon>Malpighiales</taxon>
        <taxon>Rhizophoraceae</taxon>
        <taxon>Rhizophora</taxon>
    </lineage>
</organism>
<reference evidence="1" key="1">
    <citation type="submission" date="2018-02" db="EMBL/GenBank/DDBJ databases">
        <title>Rhizophora mucronata_Transcriptome.</title>
        <authorList>
            <person name="Meera S.P."/>
            <person name="Sreeshan A."/>
            <person name="Augustine A."/>
        </authorList>
    </citation>
    <scope>NUCLEOTIDE SEQUENCE</scope>
    <source>
        <tissue evidence="1">Leaf</tissue>
    </source>
</reference>
<proteinExistence type="predicted"/>
<accession>A0A2P2QL25</accession>